<gene>
    <name evidence="2" type="ORF">EWU20_00450</name>
</gene>
<dbReference type="Proteomes" id="UP000293583">
    <property type="component" value="Unassembled WGS sequence"/>
</dbReference>
<dbReference type="OrthoDB" id="9814400at2"/>
<dbReference type="AlphaFoldDB" id="A0A4Q9BG49"/>
<feature type="domain" description="HTH cro/C1-type" evidence="1">
    <location>
        <begin position="20"/>
        <end position="60"/>
    </location>
</feature>
<dbReference type="SUPFAM" id="SSF47413">
    <property type="entry name" value="lambda repressor-like DNA-binding domains"/>
    <property type="match status" value="1"/>
</dbReference>
<accession>A0A4Q9BG49</accession>
<dbReference type="GO" id="GO:0003677">
    <property type="term" value="F:DNA binding"/>
    <property type="evidence" value="ECO:0007669"/>
    <property type="project" value="InterPro"/>
</dbReference>
<dbReference type="Gene3D" id="1.10.260.40">
    <property type="entry name" value="lambda repressor-like DNA-binding domains"/>
    <property type="match status" value="1"/>
</dbReference>
<keyword evidence="3" id="KW-1185">Reference proteome</keyword>
<comment type="caution">
    <text evidence="2">The sequence shown here is derived from an EMBL/GenBank/DDBJ whole genome shotgun (WGS) entry which is preliminary data.</text>
</comment>
<dbReference type="InterPro" id="IPR010982">
    <property type="entry name" value="Lambda_DNA-bd_dom_sf"/>
</dbReference>
<evidence type="ECO:0000313" key="2">
    <source>
        <dbReference type="EMBL" id="TBH75074.1"/>
    </source>
</evidence>
<sequence length="139" mass="16759">MFNHFSRYLKLIRAVPLHVMAQDLGIDAGLLSKYENGNRIPDLDLVIIFAHYHQVNARELCIYWMRERIKRSFIGYENLVEEALPHAEKDVKYFLRLRKVKLERKFSFKLIPKNAITYDIKQVKNLRYFQYRHHGVNNH</sequence>
<dbReference type="EMBL" id="SEWY01000001">
    <property type="protein sequence ID" value="TBH75074.1"/>
    <property type="molecule type" value="Genomic_DNA"/>
</dbReference>
<dbReference type="PROSITE" id="PS50943">
    <property type="entry name" value="HTH_CROC1"/>
    <property type="match status" value="1"/>
</dbReference>
<dbReference type="CDD" id="cd00093">
    <property type="entry name" value="HTH_XRE"/>
    <property type="match status" value="1"/>
</dbReference>
<name>A0A4Q9BG49_9BACT</name>
<dbReference type="RefSeq" id="WP_130922282.1">
    <property type="nucleotide sequence ID" value="NZ_JAANOL010000003.1"/>
</dbReference>
<reference evidence="2 3" key="1">
    <citation type="submission" date="2019-02" db="EMBL/GenBank/DDBJ databases">
        <title>Genome of a new Bacteroidetes strain.</title>
        <authorList>
            <person name="Pitt A."/>
        </authorList>
    </citation>
    <scope>NUCLEOTIDE SEQUENCE [LARGE SCALE GENOMIC DNA]</scope>
    <source>
        <strain evidence="2 3">103A-SOEBACH</strain>
    </source>
</reference>
<dbReference type="InterPro" id="IPR001387">
    <property type="entry name" value="Cro/C1-type_HTH"/>
</dbReference>
<proteinExistence type="predicted"/>
<organism evidence="2 3">
    <name type="scientific">Aquirufa antheringensis</name>
    <dbReference type="NCBI Taxonomy" id="2516559"/>
    <lineage>
        <taxon>Bacteria</taxon>
        <taxon>Pseudomonadati</taxon>
        <taxon>Bacteroidota</taxon>
        <taxon>Cytophagia</taxon>
        <taxon>Cytophagales</taxon>
        <taxon>Flectobacillaceae</taxon>
        <taxon>Aquirufa</taxon>
    </lineage>
</organism>
<evidence type="ECO:0000259" key="1">
    <source>
        <dbReference type="PROSITE" id="PS50943"/>
    </source>
</evidence>
<protein>
    <submittedName>
        <fullName evidence="2">XRE family transcriptional regulator</fullName>
    </submittedName>
</protein>
<evidence type="ECO:0000313" key="3">
    <source>
        <dbReference type="Proteomes" id="UP000293583"/>
    </source>
</evidence>